<dbReference type="NCBIfam" id="NF000582">
    <property type="entry name" value="PRK00006.1"/>
    <property type="match status" value="1"/>
</dbReference>
<dbReference type="Gene3D" id="3.10.129.10">
    <property type="entry name" value="Hotdog Thioesterase"/>
    <property type="match status" value="1"/>
</dbReference>
<dbReference type="PANTHER" id="PTHR30272:SF1">
    <property type="entry name" value="3-HYDROXYACYL-[ACYL-CARRIER-PROTEIN] DEHYDRATASE"/>
    <property type="match status" value="1"/>
</dbReference>
<dbReference type="CDD" id="cd01288">
    <property type="entry name" value="FabZ"/>
    <property type="match status" value="1"/>
</dbReference>
<keyword evidence="3 9" id="KW-0963">Cytoplasm</keyword>
<keyword evidence="4 9" id="KW-0444">Lipid biosynthesis</keyword>
<name>A0A167DGR8_9GAMM</name>
<dbReference type="PATRIC" id="fig|1365251.3.peg.3630"/>
<dbReference type="InterPro" id="IPR029069">
    <property type="entry name" value="HotDog_dom_sf"/>
</dbReference>
<dbReference type="EC" id="4.2.1.59" evidence="9"/>
<dbReference type="PANTHER" id="PTHR30272">
    <property type="entry name" value="3-HYDROXYACYL-[ACYL-CARRIER-PROTEIN] DEHYDRATASE"/>
    <property type="match status" value="1"/>
</dbReference>
<evidence type="ECO:0000313" key="11">
    <source>
        <dbReference type="Proteomes" id="UP000076503"/>
    </source>
</evidence>
<sequence>MANELNSFDIQEILKLLPHRYPMLLVDKVIDHKPGEYLHAVKNVTANEPIFTGHFPDQPIFPGVMILEAMAQATGLLGFKTVENRSDNELYLFAAIDNARFKQPVVPGDTMHLHVQFVKERRNIWKFSAEAKVDGNVVCSAEIMCARREF</sequence>
<comment type="similarity">
    <text evidence="2 9">Belongs to the thioester dehydratase family. FabZ subfamily.</text>
</comment>
<evidence type="ECO:0000256" key="6">
    <source>
        <dbReference type="ARBA" id="ARBA00023098"/>
    </source>
</evidence>
<dbReference type="GO" id="GO:0019171">
    <property type="term" value="F:(3R)-hydroxyacyl-[acyl-carrier-protein] dehydratase activity"/>
    <property type="evidence" value="ECO:0007669"/>
    <property type="project" value="UniProtKB-EC"/>
</dbReference>
<dbReference type="GO" id="GO:0005737">
    <property type="term" value="C:cytoplasm"/>
    <property type="evidence" value="ECO:0007669"/>
    <property type="project" value="UniProtKB-SubCell"/>
</dbReference>
<dbReference type="InterPro" id="IPR013114">
    <property type="entry name" value="FabA_FabZ"/>
</dbReference>
<dbReference type="FunFam" id="3.10.129.10:FF:000001">
    <property type="entry name" value="3-hydroxyacyl-[acyl-carrier-protein] dehydratase FabZ"/>
    <property type="match status" value="1"/>
</dbReference>
<protein>
    <recommendedName>
        <fullName evidence="9">3-hydroxyacyl-[acyl-carrier-protein] dehydratase FabZ</fullName>
        <ecNumber evidence="9">4.2.1.59</ecNumber>
    </recommendedName>
    <alternativeName>
        <fullName evidence="9">(3R)-hydroxymyristoyl-[acyl-carrier-protein] dehydratase</fullName>
        <shortName evidence="9">(3R)-hydroxymyristoyl-ACP dehydrase</shortName>
    </alternativeName>
    <alternativeName>
        <fullName evidence="9">Beta-hydroxyacyl-ACP dehydratase</fullName>
    </alternativeName>
</protein>
<evidence type="ECO:0000256" key="5">
    <source>
        <dbReference type="ARBA" id="ARBA00022556"/>
    </source>
</evidence>
<dbReference type="GO" id="GO:0006633">
    <property type="term" value="P:fatty acid biosynthetic process"/>
    <property type="evidence" value="ECO:0007669"/>
    <property type="project" value="UniProtKB-UniRule"/>
</dbReference>
<dbReference type="AlphaFoldDB" id="A0A167DGR8"/>
<evidence type="ECO:0000256" key="3">
    <source>
        <dbReference type="ARBA" id="ARBA00022490"/>
    </source>
</evidence>
<dbReference type="Pfam" id="PF07977">
    <property type="entry name" value="FabA"/>
    <property type="match status" value="1"/>
</dbReference>
<dbReference type="GO" id="GO:0009245">
    <property type="term" value="P:lipid A biosynthetic process"/>
    <property type="evidence" value="ECO:0007669"/>
    <property type="project" value="UniProtKB-UniRule"/>
</dbReference>
<evidence type="ECO:0000256" key="7">
    <source>
        <dbReference type="ARBA" id="ARBA00023239"/>
    </source>
</evidence>
<evidence type="ECO:0000256" key="4">
    <source>
        <dbReference type="ARBA" id="ARBA00022516"/>
    </source>
</evidence>
<comment type="catalytic activity">
    <reaction evidence="9">
        <text>a (3R)-hydroxyacyl-[ACP] = a (2E)-enoyl-[ACP] + H2O</text>
        <dbReference type="Rhea" id="RHEA:13097"/>
        <dbReference type="Rhea" id="RHEA-COMP:9925"/>
        <dbReference type="Rhea" id="RHEA-COMP:9945"/>
        <dbReference type="ChEBI" id="CHEBI:15377"/>
        <dbReference type="ChEBI" id="CHEBI:78784"/>
        <dbReference type="ChEBI" id="CHEBI:78827"/>
        <dbReference type="EC" id="4.2.1.59"/>
    </reaction>
</comment>
<accession>A0A167DGR8</accession>
<proteinExistence type="inferred from homology"/>
<dbReference type="SUPFAM" id="SSF54637">
    <property type="entry name" value="Thioesterase/thiol ester dehydrase-isomerase"/>
    <property type="match status" value="1"/>
</dbReference>
<comment type="subcellular location">
    <subcellularLocation>
        <location evidence="1 9">Cytoplasm</location>
    </subcellularLocation>
</comment>
<keyword evidence="5 9" id="KW-0441">Lipid A biosynthesis</keyword>
<comment type="caution">
    <text evidence="10">The sequence shown here is derived from an EMBL/GenBank/DDBJ whole genome shotgun (WGS) entry which is preliminary data.</text>
</comment>
<reference evidence="10 11" key="1">
    <citation type="submission" date="2013-07" db="EMBL/GenBank/DDBJ databases">
        <title>Comparative Genomic and Metabolomic Analysis of Twelve Strains of Pseudoalteromonas luteoviolacea.</title>
        <authorList>
            <person name="Vynne N.G."/>
            <person name="Mansson M."/>
            <person name="Gram L."/>
        </authorList>
    </citation>
    <scope>NUCLEOTIDE SEQUENCE [LARGE SCALE GENOMIC DNA]</scope>
    <source>
        <strain evidence="10 11">H33</strain>
    </source>
</reference>
<feature type="active site" evidence="9">
    <location>
        <position position="54"/>
    </location>
</feature>
<evidence type="ECO:0000256" key="8">
    <source>
        <dbReference type="ARBA" id="ARBA00025049"/>
    </source>
</evidence>
<evidence type="ECO:0000256" key="9">
    <source>
        <dbReference type="HAMAP-Rule" id="MF_00406"/>
    </source>
</evidence>
<dbReference type="RefSeq" id="WP_063362931.1">
    <property type="nucleotide sequence ID" value="NZ_AUXZ01000089.1"/>
</dbReference>
<dbReference type="InterPro" id="IPR010084">
    <property type="entry name" value="FabZ"/>
</dbReference>
<dbReference type="Proteomes" id="UP000076503">
    <property type="component" value="Unassembled WGS sequence"/>
</dbReference>
<evidence type="ECO:0000256" key="2">
    <source>
        <dbReference type="ARBA" id="ARBA00009174"/>
    </source>
</evidence>
<evidence type="ECO:0000313" key="10">
    <source>
        <dbReference type="EMBL" id="KZN48822.1"/>
    </source>
</evidence>
<keyword evidence="6 9" id="KW-0443">Lipid metabolism</keyword>
<dbReference type="NCBIfam" id="TIGR01750">
    <property type="entry name" value="fabZ"/>
    <property type="match status" value="1"/>
</dbReference>
<keyword evidence="7 9" id="KW-0456">Lyase</keyword>
<dbReference type="EMBL" id="AUXZ01000089">
    <property type="protein sequence ID" value="KZN48822.1"/>
    <property type="molecule type" value="Genomic_DNA"/>
</dbReference>
<gene>
    <name evidence="9" type="primary">fabZ</name>
    <name evidence="10" type="ORF">N476_20860</name>
</gene>
<organism evidence="10 11">
    <name type="scientific">Pseudoalteromonas luteoviolacea H33</name>
    <dbReference type="NCBI Taxonomy" id="1365251"/>
    <lineage>
        <taxon>Bacteria</taxon>
        <taxon>Pseudomonadati</taxon>
        <taxon>Pseudomonadota</taxon>
        <taxon>Gammaproteobacteria</taxon>
        <taxon>Alteromonadales</taxon>
        <taxon>Pseudoalteromonadaceae</taxon>
        <taxon>Pseudoalteromonas</taxon>
    </lineage>
</organism>
<dbReference type="GO" id="GO:0016020">
    <property type="term" value="C:membrane"/>
    <property type="evidence" value="ECO:0007669"/>
    <property type="project" value="GOC"/>
</dbReference>
<evidence type="ECO:0000256" key="1">
    <source>
        <dbReference type="ARBA" id="ARBA00004496"/>
    </source>
</evidence>
<dbReference type="HAMAP" id="MF_00406">
    <property type="entry name" value="FabZ"/>
    <property type="match status" value="1"/>
</dbReference>
<comment type="function">
    <text evidence="8 9">Involved in unsaturated fatty acids biosynthesis. Catalyzes the dehydration of short chain beta-hydroxyacyl-ACPs and long chain saturated and unsaturated beta-hydroxyacyl-ACPs.</text>
</comment>
<dbReference type="OrthoDB" id="9772788at2"/>